<dbReference type="STRING" id="1331007.AALB_2996"/>
<keyword evidence="2" id="KW-1185">Reference proteome</keyword>
<evidence type="ECO:0000313" key="1">
    <source>
        <dbReference type="EMBL" id="GAD02916.1"/>
    </source>
</evidence>
<gene>
    <name evidence="1" type="ORF">AALB_2996</name>
</gene>
<dbReference type="EMBL" id="BARX01000021">
    <property type="protein sequence ID" value="GAD02916.1"/>
    <property type="molecule type" value="Genomic_DNA"/>
</dbReference>
<accession>R9PTS2</accession>
<evidence type="ECO:0000313" key="2">
    <source>
        <dbReference type="Proteomes" id="UP000014461"/>
    </source>
</evidence>
<protein>
    <submittedName>
        <fullName evidence="1">Uncharacterized protein</fullName>
    </submittedName>
</protein>
<dbReference type="AlphaFoldDB" id="R9PTS2"/>
<sequence>MLVGDFSKAHSNLSPFQITAKFFTINAIQMNKCNNKTLAALEAVVCV</sequence>
<name>R9PTS2_AGAAL</name>
<reference evidence="1" key="1">
    <citation type="journal article" date="2013" name="Genome Announc.">
        <title>Draft Genome Sequence of Agarivorans albus Strain MKT 106T, an Agarolytic Marine Bacterium.</title>
        <authorList>
            <person name="Yasuike M."/>
            <person name="Nakamura Y."/>
            <person name="Kai W."/>
            <person name="Fujiwara A."/>
            <person name="Fukui Y."/>
            <person name="Satomi M."/>
            <person name="Sano M."/>
        </authorList>
    </citation>
    <scope>NUCLEOTIDE SEQUENCE [LARGE SCALE GENOMIC DNA]</scope>
</reference>
<dbReference type="Proteomes" id="UP000014461">
    <property type="component" value="Unassembled WGS sequence"/>
</dbReference>
<proteinExistence type="predicted"/>
<organism evidence="1 2">
    <name type="scientific">Agarivorans albus MKT 106</name>
    <dbReference type="NCBI Taxonomy" id="1331007"/>
    <lineage>
        <taxon>Bacteria</taxon>
        <taxon>Pseudomonadati</taxon>
        <taxon>Pseudomonadota</taxon>
        <taxon>Gammaproteobacteria</taxon>
        <taxon>Alteromonadales</taxon>
        <taxon>Alteromonadaceae</taxon>
        <taxon>Agarivorans</taxon>
    </lineage>
</organism>
<comment type="caution">
    <text evidence="1">The sequence shown here is derived from an EMBL/GenBank/DDBJ whole genome shotgun (WGS) entry which is preliminary data.</text>
</comment>